<dbReference type="InterPro" id="IPR013783">
    <property type="entry name" value="Ig-like_fold"/>
</dbReference>
<evidence type="ECO:0000313" key="2">
    <source>
        <dbReference type="Proteomes" id="UP000199045"/>
    </source>
</evidence>
<accession>A0A1G7RKH9</accession>
<dbReference type="STRING" id="104663.SAMN04488121_103479"/>
<dbReference type="InterPro" id="IPR026444">
    <property type="entry name" value="Secre_tail"/>
</dbReference>
<dbReference type="Gene3D" id="2.60.40.740">
    <property type="match status" value="2"/>
</dbReference>
<gene>
    <name evidence="1" type="ORF">SAMN04488121_103479</name>
</gene>
<sequence>MKQSLHIIGFVILSGIFLLCHNDVSGQINFPYPVTFYLQVDDRGAYDVNGLKMDGASLSFTGYGPGRVYEVTQSKLPIGSYTLSIGAANTNIGSVGYRQAYPGGELVYELPFSGNYTKYQNYFYGRWAYKMSRPARPHVSDYSTQICGNQRLGLNSDYNWPLFTDSYVAASVVWEYDINGNNNWRAIDSSNIDYWASFIPAKLIPEIRTVKCNVRFRCRAKAQYATATYYSPMSDASAAIEISPGPPAFDSLDAVKTPACYGMSNGSIYIPGNRIYSSFSTMRWILRPGNVTQPCDPGLSSGSSNCGDMIAWSDGVVPVSDGININARLPAGKYTLWLLNPGQDAGNCLTPVVLTIDQLNQLRITQNTTQSKSVTCPGGSDGAIAVFAAGGEYPKSSYYFTLTTKDNVVVRTEAAGTGVNMKWTDLPAGDYKAIVRDTRCGGTSINVTVGGPPAPKGELTVVQPTCFGQGNGSIGVVASVTGGTAPSSYKFILFKDNARKDSATVNANTYAFNGLSGGTYIVEIRSGQYLSCPGWRDTVQLDVLNPLALQTGTPDSVSCYGGSDGRLQCSATGGSGRYTFTLSGNGVSLKNNTGLFEGLSAGAYTIKLTNEDAACSDEVVQVVNVYQRGQLDATLQVTPVTCYQADNGKLKAVVSGGSGSYSYTWQEWKNNTWSENPFWFSTDIQIVNLSPGTYRVIISDNKSAGCTDTVMAVTLDDVAPLVINNITVHDAVCLAEGASIEMTATGGDGNYTYQWSLDGGANFEPFTSTTAIHSAGQYQLRVSDGKGCITDAAASYTIILPAEAFAYTTTLSDYNGFNISCNDASDGKIMINAIGGNGGTYTGYQYKLDEGAYQSAPEFTDMKAGTYTLTVIDGRGCEITTPVTLIQPFITINAAKEDIKCYGAATGSITTNISGGAAPYTLQLNGKQVGVNTTLNDLPAGDYLLHVTDANQCTKDSTISIVYSNPEFIIRNAVVSDIVCYGTFGHITADVAGGDGAYSYALSLDNWATAIPYTNGADLSAGKYALRVTDGQGCTIAYPDYLTITTPAAPVRFTAKLSDYNGYNISCVGGNNGFALITAAGGNDAEYKGYRYALDNGAYSDDNLIQGINAGNHTISVKDARGCEIKTPYTFTASATAINITLVSTKNLKCASTPAGSITVSGNGGVGVLQYTIDNKSWQTSPVFDNLMAGTYTVTVKDINSCTSSIVVNVLSDDPAILIDSIRRNDIVCYGAKGTILMFTHGGSGTLTHEYAYNGTAYKTFNNATPLEAGTYTLRVLDGAGCYSEVAAPVSITAPAAPLDAVISTSDFNGRQISCFGLTDGAFSIAPSGGNGGPYSAYKYSVGNGVYTDRNNYNNLSAGVYAVSIQDGRGCILSKQVSLQQPDALSLGVSDIDHLICGADPTGKIELSATGGTTPYTYALNDGGWQQTPSFGGLTAGQYALAAKDMNGCMAQQTVTVTTLYPAINATAVVAPVLCNAQSNGAIATTVTGGDGSYRYEWSSPQLSGAHVQDLPAGSYTLTVTDGTGCKQVFNYAVTEPNALQLSVTAPAICDGLNEGLIEATATGGTLPYSYALNEGEWTAANTFSELAAGNYRLQVKDGNGCNVSKETVIEKVNIKPDINFLVATRKNALDTLAVKDVSVPAPDAISWTFDPAATLLGYEKGAPLIKFGKPGIYWVTMTGTFGSCTYSLRRELTINPYDPLAGPGYSMPVHVIDTVMLSPNPNDGNFNFKVKLNRNQQVMVYVYDMNGIIADKRQYPASLLIDDRFSLGGTATGTFILRVIAESESRDVRFIISR</sequence>
<evidence type="ECO:0000313" key="1">
    <source>
        <dbReference type="EMBL" id="SDG10560.1"/>
    </source>
</evidence>
<dbReference type="InterPro" id="IPR025667">
    <property type="entry name" value="SprB_repeat"/>
</dbReference>
<protein>
    <submittedName>
        <fullName evidence="1">Por secretion system C-terminal sorting domain-containing protein</fullName>
    </submittedName>
</protein>
<dbReference type="Pfam" id="PF13573">
    <property type="entry name" value="SprB"/>
    <property type="match status" value="8"/>
</dbReference>
<dbReference type="Proteomes" id="UP000199045">
    <property type="component" value="Unassembled WGS sequence"/>
</dbReference>
<dbReference type="Gene3D" id="2.60.40.10">
    <property type="entry name" value="Immunoglobulins"/>
    <property type="match status" value="1"/>
</dbReference>
<organism evidence="1 2">
    <name type="scientific">Chitinophaga filiformis</name>
    <name type="common">Myxococcus filiformis</name>
    <name type="synonym">Flexibacter filiformis</name>
    <dbReference type="NCBI Taxonomy" id="104663"/>
    <lineage>
        <taxon>Bacteria</taxon>
        <taxon>Pseudomonadati</taxon>
        <taxon>Bacteroidota</taxon>
        <taxon>Chitinophagia</taxon>
        <taxon>Chitinophagales</taxon>
        <taxon>Chitinophagaceae</taxon>
        <taxon>Chitinophaga</taxon>
    </lineage>
</organism>
<dbReference type="NCBIfam" id="TIGR04183">
    <property type="entry name" value="Por_Secre_tail"/>
    <property type="match status" value="1"/>
</dbReference>
<proteinExistence type="predicted"/>
<name>A0A1G7RKH9_CHIFI</name>
<reference evidence="1 2" key="1">
    <citation type="submission" date="2016-10" db="EMBL/GenBank/DDBJ databases">
        <authorList>
            <person name="de Groot N.N."/>
        </authorList>
    </citation>
    <scope>NUCLEOTIDE SEQUENCE [LARGE SCALE GENOMIC DNA]</scope>
    <source>
        <strain evidence="1 2">DSM 527</strain>
    </source>
</reference>
<dbReference type="EMBL" id="FNBN01000003">
    <property type="protein sequence ID" value="SDG10560.1"/>
    <property type="molecule type" value="Genomic_DNA"/>
</dbReference>